<name>A0ABS2QE99_9BACI</name>
<dbReference type="Proteomes" id="UP000823486">
    <property type="component" value="Unassembled WGS sequence"/>
</dbReference>
<feature type="transmembrane region" description="Helical" evidence="8">
    <location>
        <begin position="37"/>
        <end position="58"/>
    </location>
</feature>
<dbReference type="PANTHER" id="PTHR34975">
    <property type="entry name" value="SPORE GERMINATION PROTEIN A2"/>
    <property type="match status" value="1"/>
</dbReference>
<evidence type="ECO:0000256" key="2">
    <source>
        <dbReference type="ARBA" id="ARBA00007998"/>
    </source>
</evidence>
<feature type="transmembrane region" description="Helical" evidence="8">
    <location>
        <begin position="12"/>
        <end position="31"/>
    </location>
</feature>
<feature type="transmembrane region" description="Helical" evidence="8">
    <location>
        <begin position="116"/>
        <end position="135"/>
    </location>
</feature>
<keyword evidence="10" id="KW-1185">Reference proteome</keyword>
<keyword evidence="4" id="KW-0309">Germination</keyword>
<dbReference type="InterPro" id="IPR004761">
    <property type="entry name" value="Spore_GerAB"/>
</dbReference>
<feature type="transmembrane region" description="Helical" evidence="8">
    <location>
        <begin position="303"/>
        <end position="326"/>
    </location>
</feature>
<evidence type="ECO:0000256" key="1">
    <source>
        <dbReference type="ARBA" id="ARBA00004141"/>
    </source>
</evidence>
<evidence type="ECO:0000256" key="4">
    <source>
        <dbReference type="ARBA" id="ARBA00022544"/>
    </source>
</evidence>
<accession>A0ABS2QE99</accession>
<keyword evidence="7 8" id="KW-0472">Membrane</keyword>
<protein>
    <submittedName>
        <fullName evidence="9">Spore germination protein KB</fullName>
    </submittedName>
</protein>
<dbReference type="NCBIfam" id="TIGR00912">
    <property type="entry name" value="2A0309"/>
    <property type="match status" value="1"/>
</dbReference>
<sequence>MMPKENLSLIQLLTLTINFLIGSSIVVGVGLQAKNDAWIALAAGTMAGFAIVWFYHKISDLVPEKNIYQIFEYVYGKKITILLSLLYVTYFVYLASRVVRDFIELISASIMPHTPIEFISLTLMLLMGYIIYLGIEVLARITEIFTPYILGFFVLLGIFLIASGTIDIQNIKPVLSGGVFPVAKVVFPSIITFPFGELIAFLIIFPAITKRNHSLKFSLIGVGIAGGLLTLSSLLTITTLGTDITQRSAFPLLSVARLVSVGEFIERMDSVVVFIMMLGILIKGAVFLFSATKGLEHIFNLPYRYFAVPLAMIVSLFSILVSVNFADHVEEGLTLVPKFLHLPFQFGVPGITMVIILWKKRKQIKKRKR</sequence>
<keyword evidence="3" id="KW-0813">Transport</keyword>
<feature type="transmembrane region" description="Helical" evidence="8">
    <location>
        <begin position="271"/>
        <end position="291"/>
    </location>
</feature>
<dbReference type="PANTHER" id="PTHR34975:SF2">
    <property type="entry name" value="SPORE GERMINATION PROTEIN A2"/>
    <property type="match status" value="1"/>
</dbReference>
<proteinExistence type="inferred from homology"/>
<evidence type="ECO:0000256" key="6">
    <source>
        <dbReference type="ARBA" id="ARBA00022989"/>
    </source>
</evidence>
<comment type="similarity">
    <text evidence="2">Belongs to the amino acid-polyamine-organocation (APC) superfamily. Spore germination protein (SGP) (TC 2.A.3.9) family.</text>
</comment>
<dbReference type="Gene3D" id="1.20.1740.10">
    <property type="entry name" value="Amino acid/polyamine transporter I"/>
    <property type="match status" value="1"/>
</dbReference>
<feature type="transmembrane region" description="Helical" evidence="8">
    <location>
        <begin position="79"/>
        <end position="96"/>
    </location>
</feature>
<feature type="transmembrane region" description="Helical" evidence="8">
    <location>
        <begin position="217"/>
        <end position="237"/>
    </location>
</feature>
<feature type="transmembrane region" description="Helical" evidence="8">
    <location>
        <begin position="186"/>
        <end position="205"/>
    </location>
</feature>
<dbReference type="EMBL" id="JAFBFI010000002">
    <property type="protein sequence ID" value="MBM7691464.1"/>
    <property type="molecule type" value="Genomic_DNA"/>
</dbReference>
<feature type="transmembrane region" description="Helical" evidence="8">
    <location>
        <begin position="147"/>
        <end position="166"/>
    </location>
</feature>
<evidence type="ECO:0000313" key="9">
    <source>
        <dbReference type="EMBL" id="MBM7691464.1"/>
    </source>
</evidence>
<comment type="subcellular location">
    <subcellularLocation>
        <location evidence="1">Membrane</location>
        <topology evidence="1">Multi-pass membrane protein</topology>
    </subcellularLocation>
</comment>
<organism evidence="9 10">
    <name type="scientific">Peribacillus deserti</name>
    <dbReference type="NCBI Taxonomy" id="673318"/>
    <lineage>
        <taxon>Bacteria</taxon>
        <taxon>Bacillati</taxon>
        <taxon>Bacillota</taxon>
        <taxon>Bacilli</taxon>
        <taxon>Bacillales</taxon>
        <taxon>Bacillaceae</taxon>
        <taxon>Peribacillus</taxon>
    </lineage>
</organism>
<evidence type="ECO:0000313" key="10">
    <source>
        <dbReference type="Proteomes" id="UP000823486"/>
    </source>
</evidence>
<comment type="caution">
    <text evidence="9">The sequence shown here is derived from an EMBL/GenBank/DDBJ whole genome shotgun (WGS) entry which is preliminary data.</text>
</comment>
<keyword evidence="6 8" id="KW-1133">Transmembrane helix</keyword>
<keyword evidence="5 8" id="KW-0812">Transmembrane</keyword>
<evidence type="ECO:0000256" key="8">
    <source>
        <dbReference type="SAM" id="Phobius"/>
    </source>
</evidence>
<evidence type="ECO:0000256" key="7">
    <source>
        <dbReference type="ARBA" id="ARBA00023136"/>
    </source>
</evidence>
<evidence type="ECO:0000256" key="5">
    <source>
        <dbReference type="ARBA" id="ARBA00022692"/>
    </source>
</evidence>
<evidence type="ECO:0000256" key="3">
    <source>
        <dbReference type="ARBA" id="ARBA00022448"/>
    </source>
</evidence>
<feature type="transmembrane region" description="Helical" evidence="8">
    <location>
        <begin position="338"/>
        <end position="358"/>
    </location>
</feature>
<gene>
    <name evidence="9" type="ORF">JOC77_000869</name>
</gene>
<reference evidence="9 10" key="1">
    <citation type="submission" date="2021-01" db="EMBL/GenBank/DDBJ databases">
        <title>Genomic Encyclopedia of Type Strains, Phase IV (KMG-IV): sequencing the most valuable type-strain genomes for metagenomic binning, comparative biology and taxonomic classification.</title>
        <authorList>
            <person name="Goeker M."/>
        </authorList>
    </citation>
    <scope>NUCLEOTIDE SEQUENCE [LARGE SCALE GENOMIC DNA]</scope>
    <source>
        <strain evidence="9 10">DSM 105482</strain>
    </source>
</reference>
<dbReference type="Pfam" id="PF03845">
    <property type="entry name" value="Spore_permease"/>
    <property type="match status" value="1"/>
</dbReference>